<reference evidence="2 3" key="1">
    <citation type="journal article" date="2024" name="Ann. Entomol. Soc. Am.">
        <title>Genomic analyses of the southern and eastern yellowjacket wasps (Hymenoptera: Vespidae) reveal evolutionary signatures of social life.</title>
        <authorList>
            <person name="Catto M.A."/>
            <person name="Caine P.B."/>
            <person name="Orr S.E."/>
            <person name="Hunt B.G."/>
            <person name="Goodisman M.A.D."/>
        </authorList>
    </citation>
    <scope>NUCLEOTIDE SEQUENCE [LARGE SCALE GENOMIC DNA]</scope>
    <source>
        <strain evidence="2">233</strain>
        <tissue evidence="2">Head and thorax</tissue>
    </source>
</reference>
<evidence type="ECO:0000313" key="2">
    <source>
        <dbReference type="EMBL" id="KAL2712244.1"/>
    </source>
</evidence>
<accession>A0ABD1ZV48</accession>
<evidence type="ECO:0000256" key="1">
    <source>
        <dbReference type="SAM" id="MobiDB-lite"/>
    </source>
</evidence>
<organism evidence="2 3">
    <name type="scientific">Vespula squamosa</name>
    <name type="common">Southern yellow jacket</name>
    <name type="synonym">Wasp</name>
    <dbReference type="NCBI Taxonomy" id="30214"/>
    <lineage>
        <taxon>Eukaryota</taxon>
        <taxon>Metazoa</taxon>
        <taxon>Ecdysozoa</taxon>
        <taxon>Arthropoda</taxon>
        <taxon>Hexapoda</taxon>
        <taxon>Insecta</taxon>
        <taxon>Pterygota</taxon>
        <taxon>Neoptera</taxon>
        <taxon>Endopterygota</taxon>
        <taxon>Hymenoptera</taxon>
        <taxon>Apocrita</taxon>
        <taxon>Aculeata</taxon>
        <taxon>Vespoidea</taxon>
        <taxon>Vespidae</taxon>
        <taxon>Vespinae</taxon>
        <taxon>Vespula</taxon>
    </lineage>
</organism>
<feature type="non-terminal residue" evidence="2">
    <location>
        <position position="257"/>
    </location>
</feature>
<comment type="caution">
    <text evidence="2">The sequence shown here is derived from an EMBL/GenBank/DDBJ whole genome shotgun (WGS) entry which is preliminary data.</text>
</comment>
<feature type="region of interest" description="Disordered" evidence="1">
    <location>
        <begin position="1"/>
        <end position="20"/>
    </location>
</feature>
<evidence type="ECO:0000313" key="3">
    <source>
        <dbReference type="Proteomes" id="UP001607302"/>
    </source>
</evidence>
<dbReference type="EMBL" id="JAUDFV010000167">
    <property type="protein sequence ID" value="KAL2712244.1"/>
    <property type="molecule type" value="Genomic_DNA"/>
</dbReference>
<name>A0ABD1ZV48_VESSQ</name>
<proteinExistence type="predicted"/>
<keyword evidence="3" id="KW-1185">Reference proteome</keyword>
<dbReference type="Proteomes" id="UP001607302">
    <property type="component" value="Unassembled WGS sequence"/>
</dbReference>
<feature type="region of interest" description="Disordered" evidence="1">
    <location>
        <begin position="122"/>
        <end position="186"/>
    </location>
</feature>
<protein>
    <submittedName>
        <fullName evidence="2">Glycogen synthase kinase-3 beta-like isoform X6</fullName>
    </submittedName>
</protein>
<sequence>MSGVTRVARSRPNGSMSEEASKNPWCLVRCYRVRRVREVVVGFSGRKGLFSPRIKTPQSDNKCQREVYLESTGAAVVAASVGGAAVTALRLGLLPIAPTTVTAVTAAAAAAGGAGAGVALSEKKEKEAARPADQAAASGSSAAAATPALPGGASSAPGFRMSGRPRTTSFAEGNKPPANPPLGGMKISTLKENGQFFTRCDTLGSMKQTRERSEQAESVFVQSRHAPYSKVGQYPGGCRVDGGVSFAVRPRATTRNK</sequence>
<dbReference type="AlphaFoldDB" id="A0ABD1ZV48"/>
<gene>
    <name evidence="2" type="ORF">V1478_018479</name>
</gene>
<feature type="compositionally biased region" description="Low complexity" evidence="1">
    <location>
        <begin position="131"/>
        <end position="158"/>
    </location>
</feature>